<dbReference type="Pfam" id="PF00170">
    <property type="entry name" value="bZIP_1"/>
    <property type="match status" value="1"/>
</dbReference>
<dbReference type="SUPFAM" id="SSF57959">
    <property type="entry name" value="Leucine zipper domain"/>
    <property type="match status" value="1"/>
</dbReference>
<feature type="region of interest" description="Disordered" evidence="4">
    <location>
        <begin position="139"/>
        <end position="174"/>
    </location>
</feature>
<dbReference type="PANTHER" id="PTHR40621:SF6">
    <property type="entry name" value="AP-1-LIKE TRANSCRIPTION FACTOR YAP1-RELATED"/>
    <property type="match status" value="1"/>
</dbReference>
<feature type="compositionally biased region" description="Polar residues" evidence="4">
    <location>
        <begin position="1"/>
        <end position="14"/>
    </location>
</feature>
<feature type="coiled-coil region" evidence="3">
    <location>
        <begin position="83"/>
        <end position="110"/>
    </location>
</feature>
<dbReference type="AlphaFoldDB" id="A0AAD5SWX4"/>
<evidence type="ECO:0000256" key="4">
    <source>
        <dbReference type="SAM" id="MobiDB-lite"/>
    </source>
</evidence>
<feature type="domain" description="BZIP" evidence="5">
    <location>
        <begin position="15"/>
        <end position="30"/>
    </location>
</feature>
<evidence type="ECO:0000256" key="3">
    <source>
        <dbReference type="SAM" id="Coils"/>
    </source>
</evidence>
<keyword evidence="2" id="KW-0539">Nucleus</keyword>
<accession>A0AAD5SWX4</accession>
<comment type="subcellular location">
    <subcellularLocation>
        <location evidence="1">Nucleus</location>
    </subcellularLocation>
</comment>
<sequence length="174" mass="19080">MTGSSELPSKNASQRRAEQNRLAQKAFRERKDMRIKELELKVAVLQELCLGNSALTATTNTKHSSTVKQEAQSPSPPLADAATRTLFDRIRNLEAELKRLDDENAQLRRSLAPSSSLAVGGSSFLPGVRASNELELNRSSLASDGPYSPSSCGDSDSNHGHERRKSFMHTVLME</sequence>
<dbReference type="InterPro" id="IPR050936">
    <property type="entry name" value="AP-1-like"/>
</dbReference>
<dbReference type="InterPro" id="IPR004827">
    <property type="entry name" value="bZIP"/>
</dbReference>
<dbReference type="CDD" id="cd14688">
    <property type="entry name" value="bZIP_YAP"/>
    <property type="match status" value="1"/>
</dbReference>
<gene>
    <name evidence="6" type="ORF">HK100_003231</name>
</gene>
<keyword evidence="7" id="KW-1185">Reference proteome</keyword>
<evidence type="ECO:0000256" key="2">
    <source>
        <dbReference type="ARBA" id="ARBA00023242"/>
    </source>
</evidence>
<dbReference type="GO" id="GO:0090575">
    <property type="term" value="C:RNA polymerase II transcription regulator complex"/>
    <property type="evidence" value="ECO:0007669"/>
    <property type="project" value="TreeGrafter"/>
</dbReference>
<dbReference type="EMBL" id="JADGJH010001795">
    <property type="protein sequence ID" value="KAJ3109879.1"/>
    <property type="molecule type" value="Genomic_DNA"/>
</dbReference>
<evidence type="ECO:0000313" key="7">
    <source>
        <dbReference type="Proteomes" id="UP001211907"/>
    </source>
</evidence>
<evidence type="ECO:0000313" key="6">
    <source>
        <dbReference type="EMBL" id="KAJ3109879.1"/>
    </source>
</evidence>
<feature type="region of interest" description="Disordered" evidence="4">
    <location>
        <begin position="1"/>
        <end position="28"/>
    </location>
</feature>
<evidence type="ECO:0000259" key="5">
    <source>
        <dbReference type="PROSITE" id="PS00036"/>
    </source>
</evidence>
<reference evidence="6" key="1">
    <citation type="submission" date="2020-05" db="EMBL/GenBank/DDBJ databases">
        <title>Phylogenomic resolution of chytrid fungi.</title>
        <authorList>
            <person name="Stajich J.E."/>
            <person name="Amses K."/>
            <person name="Simmons R."/>
            <person name="Seto K."/>
            <person name="Myers J."/>
            <person name="Bonds A."/>
            <person name="Quandt C.A."/>
            <person name="Barry K."/>
            <person name="Liu P."/>
            <person name="Grigoriev I."/>
            <person name="Longcore J.E."/>
            <person name="James T.Y."/>
        </authorList>
    </citation>
    <scope>NUCLEOTIDE SEQUENCE</scope>
    <source>
        <strain evidence="6">JEL0513</strain>
    </source>
</reference>
<feature type="region of interest" description="Disordered" evidence="4">
    <location>
        <begin position="60"/>
        <end position="81"/>
    </location>
</feature>
<keyword evidence="3" id="KW-0175">Coiled coil</keyword>
<feature type="compositionally biased region" description="Polar residues" evidence="4">
    <location>
        <begin position="139"/>
        <end position="155"/>
    </location>
</feature>
<dbReference type="Gene3D" id="1.20.5.170">
    <property type="match status" value="1"/>
</dbReference>
<organism evidence="6 7">
    <name type="scientific">Physocladia obscura</name>
    <dbReference type="NCBI Taxonomy" id="109957"/>
    <lineage>
        <taxon>Eukaryota</taxon>
        <taxon>Fungi</taxon>
        <taxon>Fungi incertae sedis</taxon>
        <taxon>Chytridiomycota</taxon>
        <taxon>Chytridiomycota incertae sedis</taxon>
        <taxon>Chytridiomycetes</taxon>
        <taxon>Chytridiales</taxon>
        <taxon>Chytriomycetaceae</taxon>
        <taxon>Physocladia</taxon>
    </lineage>
</organism>
<comment type="caution">
    <text evidence="6">The sequence shown here is derived from an EMBL/GenBank/DDBJ whole genome shotgun (WGS) entry which is preliminary data.</text>
</comment>
<evidence type="ECO:0000256" key="1">
    <source>
        <dbReference type="ARBA" id="ARBA00004123"/>
    </source>
</evidence>
<dbReference type="Proteomes" id="UP001211907">
    <property type="component" value="Unassembled WGS sequence"/>
</dbReference>
<protein>
    <recommendedName>
        <fullName evidence="5">BZIP domain-containing protein</fullName>
    </recommendedName>
</protein>
<name>A0AAD5SWX4_9FUNG</name>
<feature type="compositionally biased region" description="Polar residues" evidence="4">
    <location>
        <begin position="60"/>
        <end position="73"/>
    </location>
</feature>
<dbReference type="PANTHER" id="PTHR40621">
    <property type="entry name" value="TRANSCRIPTION FACTOR KAPC-RELATED"/>
    <property type="match status" value="1"/>
</dbReference>
<proteinExistence type="predicted"/>
<dbReference type="InterPro" id="IPR046347">
    <property type="entry name" value="bZIP_sf"/>
</dbReference>
<dbReference type="GO" id="GO:0001228">
    <property type="term" value="F:DNA-binding transcription activator activity, RNA polymerase II-specific"/>
    <property type="evidence" value="ECO:0007669"/>
    <property type="project" value="TreeGrafter"/>
</dbReference>
<dbReference type="PROSITE" id="PS00036">
    <property type="entry name" value="BZIP_BASIC"/>
    <property type="match status" value="1"/>
</dbReference>
<dbReference type="GO" id="GO:0000976">
    <property type="term" value="F:transcription cis-regulatory region binding"/>
    <property type="evidence" value="ECO:0007669"/>
    <property type="project" value="InterPro"/>
</dbReference>